<name>A0ABN4DE48_9CORY</name>
<sequence>MAYSLGMTDVEKEGELSAEDERILRFAAHAPRSSSAREEAVRRELGLSPVRFYQRLNVLIDVPEARRRYPLLLSRLDRLRSCRRL</sequence>
<evidence type="ECO:0000313" key="1">
    <source>
        <dbReference type="EMBL" id="AIG64706.1"/>
    </source>
</evidence>
<dbReference type="InterPro" id="IPR021678">
    <property type="entry name" value="DUF3263"/>
</dbReference>
<protein>
    <recommendedName>
        <fullName evidence="3">Fis family transcriptional regulator</fullName>
    </recommendedName>
</protein>
<evidence type="ECO:0000313" key="2">
    <source>
        <dbReference type="Proteomes" id="UP000028504"/>
    </source>
</evidence>
<evidence type="ECO:0008006" key="3">
    <source>
        <dbReference type="Google" id="ProtNLM"/>
    </source>
</evidence>
<organism evidence="1 2">
    <name type="scientific">Corynebacterium atypicum</name>
    <dbReference type="NCBI Taxonomy" id="191610"/>
    <lineage>
        <taxon>Bacteria</taxon>
        <taxon>Bacillati</taxon>
        <taxon>Actinomycetota</taxon>
        <taxon>Actinomycetes</taxon>
        <taxon>Mycobacteriales</taxon>
        <taxon>Corynebacteriaceae</taxon>
        <taxon>Corynebacterium</taxon>
    </lineage>
</organism>
<proteinExistence type="predicted"/>
<dbReference type="Proteomes" id="UP000028504">
    <property type="component" value="Chromosome"/>
</dbReference>
<keyword evidence="2" id="KW-1185">Reference proteome</keyword>
<reference evidence="1 2" key="1">
    <citation type="submission" date="2014-07" db="EMBL/GenBank/DDBJ databases">
        <title>Complete genome sequence of Corynebacterium atypicum DSM 44849: identifiction of the mycolic acid biosynthesis genes.</title>
        <authorList>
            <person name="Tippelt A."/>
            <person name="Mollmann S."/>
            <person name="Albersmeier A."/>
            <person name="Jaenicke S."/>
            <person name="Ruckert C."/>
            <person name="Tauch A."/>
        </authorList>
    </citation>
    <scope>NUCLEOTIDE SEQUENCE [LARGE SCALE GENOMIC DNA]</scope>
    <source>
        <strain evidence="1 2">R2070</strain>
    </source>
</reference>
<accession>A0ABN4DE48</accession>
<dbReference type="EMBL" id="CP008944">
    <property type="protein sequence ID" value="AIG64706.1"/>
    <property type="molecule type" value="Genomic_DNA"/>
</dbReference>
<dbReference type="Pfam" id="PF11662">
    <property type="entry name" value="DUF3263"/>
    <property type="match status" value="1"/>
</dbReference>
<gene>
    <name evidence="1" type="ORF">CATYP_09215</name>
</gene>